<protein>
    <submittedName>
        <fullName evidence="1">Uncharacterized protein</fullName>
    </submittedName>
</protein>
<sequence length="47" mass="5588">MLLTEYQQSIEEFAVVKDLVLLIKYIFISLLKNNSYELSQMHLRPKS</sequence>
<gene>
    <name evidence="1" type="ORF">EZS27_030896</name>
</gene>
<proteinExistence type="predicted"/>
<comment type="caution">
    <text evidence="1">The sequence shown here is derived from an EMBL/GenBank/DDBJ whole genome shotgun (WGS) entry which is preliminary data.</text>
</comment>
<name>A0A5J4QEZ7_9ZZZZ</name>
<reference evidence="1" key="1">
    <citation type="submission" date="2019-03" db="EMBL/GenBank/DDBJ databases">
        <title>Single cell metagenomics reveals metabolic interactions within the superorganism composed of flagellate Streblomastix strix and complex community of Bacteroidetes bacteria on its surface.</title>
        <authorList>
            <person name="Treitli S.C."/>
            <person name="Kolisko M."/>
            <person name="Husnik F."/>
            <person name="Keeling P."/>
            <person name="Hampl V."/>
        </authorList>
    </citation>
    <scope>NUCLEOTIDE SEQUENCE</scope>
    <source>
        <strain evidence="1">STM</strain>
    </source>
</reference>
<organism evidence="1">
    <name type="scientific">termite gut metagenome</name>
    <dbReference type="NCBI Taxonomy" id="433724"/>
    <lineage>
        <taxon>unclassified sequences</taxon>
        <taxon>metagenomes</taxon>
        <taxon>organismal metagenomes</taxon>
    </lineage>
</organism>
<evidence type="ECO:0000313" key="1">
    <source>
        <dbReference type="EMBL" id="KAA6319173.1"/>
    </source>
</evidence>
<dbReference type="AlphaFoldDB" id="A0A5J4QEZ7"/>
<dbReference type="EMBL" id="SNRY01003965">
    <property type="protein sequence ID" value="KAA6319173.1"/>
    <property type="molecule type" value="Genomic_DNA"/>
</dbReference>
<accession>A0A5J4QEZ7</accession>